<dbReference type="Pfam" id="PF00561">
    <property type="entry name" value="Abhydrolase_1"/>
    <property type="match status" value="1"/>
</dbReference>
<dbReference type="Proteomes" id="UP000185192">
    <property type="component" value="Unassembled WGS sequence"/>
</dbReference>
<dbReference type="GO" id="GO:0016787">
    <property type="term" value="F:hydrolase activity"/>
    <property type="evidence" value="ECO:0007669"/>
    <property type="project" value="UniProtKB-KW"/>
</dbReference>
<dbReference type="SUPFAM" id="SSF53474">
    <property type="entry name" value="alpha/beta-Hydrolases"/>
    <property type="match status" value="1"/>
</dbReference>
<dbReference type="InterPro" id="IPR000073">
    <property type="entry name" value="AB_hydrolase_1"/>
</dbReference>
<keyword evidence="2" id="KW-0378">Hydrolase</keyword>
<gene>
    <name evidence="2" type="ORF">SAMN02745824_1589</name>
</gene>
<dbReference type="OrthoDB" id="7389193at2"/>
<name>A0A1N6D612_9SPHN</name>
<dbReference type="EMBL" id="FSQW01000001">
    <property type="protein sequence ID" value="SIN66173.1"/>
    <property type="molecule type" value="Genomic_DNA"/>
</dbReference>
<dbReference type="InterPro" id="IPR029058">
    <property type="entry name" value="AB_hydrolase_fold"/>
</dbReference>
<dbReference type="PANTHER" id="PTHR37946:SF1">
    <property type="entry name" value="SLL1969 PROTEIN"/>
    <property type="match status" value="1"/>
</dbReference>
<protein>
    <submittedName>
        <fullName evidence="2">Alpha/beta hydrolase family protein</fullName>
    </submittedName>
</protein>
<keyword evidence="3" id="KW-1185">Reference proteome</keyword>
<dbReference type="Gene3D" id="3.40.50.1820">
    <property type="entry name" value="alpha/beta hydrolase"/>
    <property type="match status" value="1"/>
</dbReference>
<accession>A0A1N6D612</accession>
<feature type="domain" description="AB hydrolase-1" evidence="1">
    <location>
        <begin position="55"/>
        <end position="145"/>
    </location>
</feature>
<dbReference type="PANTHER" id="PTHR37946">
    <property type="entry name" value="SLL1969 PROTEIN"/>
    <property type="match status" value="1"/>
</dbReference>
<organism evidence="2 3">
    <name type="scientific">Parasphingorhabdus marina DSM 22363</name>
    <dbReference type="NCBI Taxonomy" id="1123272"/>
    <lineage>
        <taxon>Bacteria</taxon>
        <taxon>Pseudomonadati</taxon>
        <taxon>Pseudomonadota</taxon>
        <taxon>Alphaproteobacteria</taxon>
        <taxon>Sphingomonadales</taxon>
        <taxon>Sphingomonadaceae</taxon>
        <taxon>Parasphingorhabdus</taxon>
    </lineage>
</organism>
<evidence type="ECO:0000313" key="2">
    <source>
        <dbReference type="EMBL" id="SIN66173.1"/>
    </source>
</evidence>
<dbReference type="RefSeq" id="WP_074204487.1">
    <property type="nucleotide sequence ID" value="NZ_FSQW01000001.1"/>
</dbReference>
<proteinExistence type="predicted"/>
<evidence type="ECO:0000313" key="3">
    <source>
        <dbReference type="Proteomes" id="UP000185192"/>
    </source>
</evidence>
<evidence type="ECO:0000259" key="1">
    <source>
        <dbReference type="Pfam" id="PF00561"/>
    </source>
</evidence>
<dbReference type="AlphaFoldDB" id="A0A1N6D612"/>
<dbReference type="STRING" id="1123272.SAMN02745824_1589"/>
<reference evidence="3" key="1">
    <citation type="submission" date="2016-11" db="EMBL/GenBank/DDBJ databases">
        <authorList>
            <person name="Varghese N."/>
            <person name="Submissions S."/>
        </authorList>
    </citation>
    <scope>NUCLEOTIDE SEQUENCE [LARGE SCALE GENOMIC DNA]</scope>
    <source>
        <strain evidence="3">DSM 22363</strain>
    </source>
</reference>
<sequence>MTDIKEIPMPTGLRPPGPLAQVSEFAFPLDLARFSLQWPRLITAPRGDGRPIFLLPGYGASERSMIPLQRFLERLNYDASDWNLGTNTGAVNRYIAHFGEVAEARFSENGGQPFTLIGWSLGGVIAREAARLFPEMVREVITMGTPIIGGPKYTAVGARYARSASIELDEFEREVHERNSIGFKQPLTVIYSNRDGIVGPDIAKDIYNPQARNIRVDGGHLGLGFNPKVWRIIADTLAGKA</sequence>